<evidence type="ECO:0000313" key="12">
    <source>
        <dbReference type="Proteomes" id="UP000603463"/>
    </source>
</evidence>
<dbReference type="AlphaFoldDB" id="A0A9Q2SML6"/>
<protein>
    <submittedName>
        <fullName evidence="10">Dihydrodipicolinate synthase family protein</fullName>
    </submittedName>
</protein>
<keyword evidence="2 3" id="KW-0456">Lyase</keyword>
<evidence type="ECO:0000313" key="6">
    <source>
        <dbReference type="EMBL" id="MBM4568803.1"/>
    </source>
</evidence>
<dbReference type="EMBL" id="WUYZ01000005">
    <property type="protein sequence ID" value="NKS27663.1"/>
    <property type="molecule type" value="Genomic_DNA"/>
</dbReference>
<dbReference type="EMBL" id="WVBC01000034">
    <property type="protein sequence ID" value="NKT80396.1"/>
    <property type="molecule type" value="Genomic_DNA"/>
</dbReference>
<evidence type="ECO:0000313" key="7">
    <source>
        <dbReference type="EMBL" id="MBM4626940.1"/>
    </source>
</evidence>
<comment type="similarity">
    <text evidence="1 3">Belongs to the DapA family.</text>
</comment>
<dbReference type="Pfam" id="PF00701">
    <property type="entry name" value="DHDPS"/>
    <property type="match status" value="1"/>
</dbReference>
<dbReference type="PANTHER" id="PTHR12128:SF66">
    <property type="entry name" value="4-HYDROXY-2-OXOGLUTARATE ALDOLASE, MITOCHONDRIAL"/>
    <property type="match status" value="1"/>
</dbReference>
<evidence type="ECO:0000256" key="2">
    <source>
        <dbReference type="ARBA" id="ARBA00023239"/>
    </source>
</evidence>
<evidence type="ECO:0000256" key="3">
    <source>
        <dbReference type="PIRNR" id="PIRNR001365"/>
    </source>
</evidence>
<evidence type="ECO:0000313" key="10">
    <source>
        <dbReference type="EMBL" id="NKT80396.1"/>
    </source>
</evidence>
<dbReference type="Gene3D" id="3.20.20.70">
    <property type="entry name" value="Aldolase class I"/>
    <property type="match status" value="1"/>
</dbReference>
<dbReference type="Proteomes" id="UP000808906">
    <property type="component" value="Unassembled WGS sequence"/>
</dbReference>
<dbReference type="PIRSF" id="PIRSF001365">
    <property type="entry name" value="DHDPS"/>
    <property type="match status" value="1"/>
</dbReference>
<organism evidence="10 12">
    <name type="scientific">Rhodococcus hoagii</name>
    <name type="common">Corynebacterium equii</name>
    <dbReference type="NCBI Taxonomy" id="43767"/>
    <lineage>
        <taxon>Bacteria</taxon>
        <taxon>Bacillati</taxon>
        <taxon>Actinomycetota</taxon>
        <taxon>Actinomycetes</taxon>
        <taxon>Mycobacteriales</taxon>
        <taxon>Nocardiaceae</taxon>
        <taxon>Prescottella</taxon>
    </lineage>
</organism>
<dbReference type="EMBL" id="WVDC01000001">
    <property type="protein sequence ID" value="NKW41071.1"/>
    <property type="molecule type" value="Genomic_DNA"/>
</dbReference>
<dbReference type="EMBL" id="WUXR01000024">
    <property type="protein sequence ID" value="MBM4568803.1"/>
    <property type="molecule type" value="Genomic_DNA"/>
</dbReference>
<name>A0A9Q2SML6_RHOHA</name>
<feature type="active site" description="Schiff-base intermediate with substrate" evidence="4">
    <location>
        <position position="170"/>
    </location>
</feature>
<dbReference type="CDD" id="cd00408">
    <property type="entry name" value="DHDPS-like"/>
    <property type="match status" value="1"/>
</dbReference>
<dbReference type="SUPFAM" id="SSF51569">
    <property type="entry name" value="Aldolase"/>
    <property type="match status" value="1"/>
</dbReference>
<dbReference type="EMBL" id="WUYC01000001">
    <property type="protein sequence ID" value="MBM4714948.1"/>
    <property type="molecule type" value="Genomic_DNA"/>
</dbReference>
<accession>A0A9Q2SML6</accession>
<dbReference type="GO" id="GO:0008840">
    <property type="term" value="F:4-hydroxy-tetrahydrodipicolinate synthase activity"/>
    <property type="evidence" value="ECO:0007669"/>
    <property type="project" value="TreeGrafter"/>
</dbReference>
<evidence type="ECO:0000256" key="4">
    <source>
        <dbReference type="PIRSR" id="PIRSR001365-1"/>
    </source>
</evidence>
<feature type="active site" description="Proton donor/acceptor" evidence="4">
    <location>
        <position position="141"/>
    </location>
</feature>
<dbReference type="GO" id="GO:0005829">
    <property type="term" value="C:cytosol"/>
    <property type="evidence" value="ECO:0007669"/>
    <property type="project" value="TreeGrafter"/>
</dbReference>
<evidence type="ECO:0000313" key="11">
    <source>
        <dbReference type="EMBL" id="NKW41071.1"/>
    </source>
</evidence>
<dbReference type="Proteomes" id="UP000603463">
    <property type="component" value="Unassembled WGS sequence"/>
</dbReference>
<evidence type="ECO:0000313" key="8">
    <source>
        <dbReference type="EMBL" id="MBM4714948.1"/>
    </source>
</evidence>
<evidence type="ECO:0000313" key="9">
    <source>
        <dbReference type="EMBL" id="NKS27663.1"/>
    </source>
</evidence>
<dbReference type="InterPro" id="IPR013785">
    <property type="entry name" value="Aldolase_TIM"/>
</dbReference>
<evidence type="ECO:0000256" key="5">
    <source>
        <dbReference type="PIRSR" id="PIRSR001365-2"/>
    </source>
</evidence>
<sequence length="299" mass="32364">MDCTVTHISGIVAYPVTPFDLRDPARIDVDVLQLLLDRMIEAGVDAIAPLGSTGESAYLDRNEWITVAAETIRHIDGRVPTVVGVSDLTTAGTVRRAQIAERLGATAVMALPISYWRLTEAELRQHFTTLADAVGIPVMVYNNPATTGIDMSAEFLFDLVSTVENITMVKESSGDIARMHRLADLSGGTLPFFNGSNPLAQKAFRAGAVGWCTAAPCLIPDRIVEFRRAVTAGRDDEAAEIFRRIRPFLDMIVSRGLPTTIKSGLRSIGVEAGVPRLPQLPLGEPESTRLRDLIAAATR</sequence>
<dbReference type="PRINTS" id="PR00146">
    <property type="entry name" value="DHPICSNTHASE"/>
</dbReference>
<dbReference type="EMBL" id="WUXD01000002">
    <property type="protein sequence ID" value="MBM4626940.1"/>
    <property type="molecule type" value="Genomic_DNA"/>
</dbReference>
<reference evidence="6" key="1">
    <citation type="submission" date="2019-11" db="EMBL/GenBank/DDBJ databases">
        <title>Spread of Macrolides and rifampicin resistant Rhodococcus equi in clinical isolates in the USA.</title>
        <authorList>
            <person name="Alvarez-Narvaez S."/>
            <person name="Huber L."/>
            <person name="Cohen N.D."/>
            <person name="Slovis N."/>
            <person name="Greiter M."/>
            <person name="Giguere S."/>
            <person name="Hart K."/>
        </authorList>
    </citation>
    <scope>NUCLEOTIDE SEQUENCE</scope>
    <source>
        <strain evidence="6">Lh_17</strain>
        <strain evidence="7">Lh_38</strain>
        <strain evidence="8">Lh_5</strain>
    </source>
</reference>
<dbReference type="InterPro" id="IPR002220">
    <property type="entry name" value="DapA-like"/>
</dbReference>
<dbReference type="PANTHER" id="PTHR12128">
    <property type="entry name" value="DIHYDRODIPICOLINATE SYNTHASE"/>
    <property type="match status" value="1"/>
</dbReference>
<comment type="caution">
    <text evidence="10">The sequence shown here is derived from an EMBL/GenBank/DDBJ whole genome shotgun (WGS) entry which is preliminary data.</text>
</comment>
<dbReference type="Proteomes" id="UP000738270">
    <property type="component" value="Unassembled WGS sequence"/>
</dbReference>
<dbReference type="Proteomes" id="UP000706122">
    <property type="component" value="Unassembled WGS sequence"/>
</dbReference>
<evidence type="ECO:0000256" key="1">
    <source>
        <dbReference type="ARBA" id="ARBA00007592"/>
    </source>
</evidence>
<dbReference type="Proteomes" id="UP000605618">
    <property type="component" value="Unassembled WGS sequence"/>
</dbReference>
<feature type="binding site" evidence="5">
    <location>
        <position position="53"/>
    </location>
    <ligand>
        <name>pyruvate</name>
        <dbReference type="ChEBI" id="CHEBI:15361"/>
    </ligand>
</feature>
<dbReference type="Proteomes" id="UP000608063">
    <property type="component" value="Unassembled WGS sequence"/>
</dbReference>
<dbReference type="SMART" id="SM01130">
    <property type="entry name" value="DHDPS"/>
    <property type="match status" value="1"/>
</dbReference>
<reference evidence="10" key="2">
    <citation type="journal article" date="2020" name="Environ. Microbiol.">
        <title>The novel and transferable erm(51) gene confers Macrolides, Lincosamides, and Streptogramins B (MLSB) resistance to clonal Rhodococcus equi in the environment.</title>
        <authorList>
            <person name="Huber L."/>
            <person name="Giguere S."/>
            <person name="Slovis N.M."/>
            <person name="Alvarez-Narvaez S."/>
            <person name="Hart K.A."/>
            <person name="Greiter M."/>
            <person name="Morris E.R.A."/>
            <person name="Cohen N.D."/>
        </authorList>
    </citation>
    <scope>NUCLEOTIDE SEQUENCE</scope>
    <source>
        <strain evidence="10">Lh_116_1</strain>
        <strain evidence="9">Lh_141_1</strain>
        <strain evidence="11">Lh_16_1</strain>
    </source>
</reference>
<proteinExistence type="inferred from homology"/>
<gene>
    <name evidence="6" type="ORF">GS441_26365</name>
    <name evidence="7" type="ORF">GS453_08625</name>
    <name evidence="9" type="ORF">GS505_17970</name>
    <name evidence="8" type="ORF">GS551_12165</name>
    <name evidence="10" type="ORF">GS882_20165</name>
    <name evidence="11" type="ORF">GS947_05430</name>
</gene>